<evidence type="ECO:0000256" key="5">
    <source>
        <dbReference type="HAMAP-Rule" id="MF_01302"/>
    </source>
</evidence>
<dbReference type="GO" id="GO:0006412">
    <property type="term" value="P:translation"/>
    <property type="evidence" value="ECO:0007669"/>
    <property type="project" value="UniProtKB-UniRule"/>
</dbReference>
<evidence type="ECO:0000256" key="1">
    <source>
        <dbReference type="ARBA" id="ARBA00006471"/>
    </source>
</evidence>
<dbReference type="PROSITE" id="PS00053">
    <property type="entry name" value="RIBOSOMAL_S8"/>
    <property type="match status" value="1"/>
</dbReference>
<dbReference type="HAMAP" id="MF_01302_B">
    <property type="entry name" value="Ribosomal_uS8_B"/>
    <property type="match status" value="1"/>
</dbReference>
<name>A0A1G1VLU7_9BACT</name>
<dbReference type="GO" id="GO:0005840">
    <property type="term" value="C:ribosome"/>
    <property type="evidence" value="ECO:0007669"/>
    <property type="project" value="UniProtKB-KW"/>
</dbReference>
<keyword evidence="5" id="KW-0694">RNA-binding</keyword>
<dbReference type="NCBIfam" id="NF001109">
    <property type="entry name" value="PRK00136.1"/>
    <property type="match status" value="1"/>
</dbReference>
<dbReference type="PANTHER" id="PTHR11758">
    <property type="entry name" value="40S RIBOSOMAL PROTEIN S15A"/>
    <property type="match status" value="1"/>
</dbReference>
<accession>A0A1G1VLU7</accession>
<keyword evidence="2 5" id="KW-0689">Ribosomal protein</keyword>
<evidence type="ECO:0000256" key="3">
    <source>
        <dbReference type="ARBA" id="ARBA00023274"/>
    </source>
</evidence>
<evidence type="ECO:0000313" key="7">
    <source>
        <dbReference type="EMBL" id="OGY16362.1"/>
    </source>
</evidence>
<dbReference type="Pfam" id="PF00410">
    <property type="entry name" value="Ribosomal_S8"/>
    <property type="match status" value="1"/>
</dbReference>
<dbReference type="SUPFAM" id="SSF56047">
    <property type="entry name" value="Ribosomal protein S8"/>
    <property type="match status" value="1"/>
</dbReference>
<dbReference type="GO" id="GO:0005737">
    <property type="term" value="C:cytoplasm"/>
    <property type="evidence" value="ECO:0007669"/>
    <property type="project" value="UniProtKB-ARBA"/>
</dbReference>
<dbReference type="GO" id="GO:0003735">
    <property type="term" value="F:structural constituent of ribosome"/>
    <property type="evidence" value="ECO:0007669"/>
    <property type="project" value="InterPro"/>
</dbReference>
<sequence length="131" mass="14466">MCMTDPIADLATRIRNAYLTSGSEVEIPHSKIKEALAGILVKQGFVKDMRVEKTKPQAKLIITLKYLGKIPAVEGIERISTPGRRVYTTSKKTPRTLEGLGSTIISTNQGIMTDKEARKKNLGGEILLKVW</sequence>
<dbReference type="Proteomes" id="UP000179069">
    <property type="component" value="Unassembled WGS sequence"/>
</dbReference>
<gene>
    <name evidence="5" type="primary">rpsH</name>
    <name evidence="7" type="ORF">A2785_00210</name>
</gene>
<dbReference type="GO" id="GO:0019843">
    <property type="term" value="F:rRNA binding"/>
    <property type="evidence" value="ECO:0007669"/>
    <property type="project" value="UniProtKB-UniRule"/>
</dbReference>
<protein>
    <recommendedName>
        <fullName evidence="4 5">Small ribosomal subunit protein uS8</fullName>
    </recommendedName>
</protein>
<organism evidence="7 8">
    <name type="scientific">Candidatus Chisholmbacteria bacterium RIFCSPHIGHO2_01_FULL_49_18</name>
    <dbReference type="NCBI Taxonomy" id="1797590"/>
    <lineage>
        <taxon>Bacteria</taxon>
        <taxon>Candidatus Chisholmiibacteriota</taxon>
    </lineage>
</organism>
<dbReference type="InterPro" id="IPR035987">
    <property type="entry name" value="Ribosomal_uS8_sf"/>
</dbReference>
<dbReference type="EMBL" id="MHCI01000017">
    <property type="protein sequence ID" value="OGY16362.1"/>
    <property type="molecule type" value="Genomic_DNA"/>
</dbReference>
<dbReference type="GO" id="GO:1990904">
    <property type="term" value="C:ribonucleoprotein complex"/>
    <property type="evidence" value="ECO:0007669"/>
    <property type="project" value="UniProtKB-KW"/>
</dbReference>
<dbReference type="AlphaFoldDB" id="A0A1G1VLU7"/>
<reference evidence="7 8" key="1">
    <citation type="journal article" date="2016" name="Nat. Commun.">
        <title>Thousands of microbial genomes shed light on interconnected biogeochemical processes in an aquifer system.</title>
        <authorList>
            <person name="Anantharaman K."/>
            <person name="Brown C.T."/>
            <person name="Hug L.A."/>
            <person name="Sharon I."/>
            <person name="Castelle C.J."/>
            <person name="Probst A.J."/>
            <person name="Thomas B.C."/>
            <person name="Singh A."/>
            <person name="Wilkins M.J."/>
            <person name="Karaoz U."/>
            <person name="Brodie E.L."/>
            <person name="Williams K.H."/>
            <person name="Hubbard S.S."/>
            <person name="Banfield J.F."/>
        </authorList>
    </citation>
    <scope>NUCLEOTIDE SEQUENCE [LARGE SCALE GENOMIC DNA]</scope>
</reference>
<comment type="caution">
    <text evidence="7">The sequence shown here is derived from an EMBL/GenBank/DDBJ whole genome shotgun (WGS) entry which is preliminary data.</text>
</comment>
<evidence type="ECO:0000256" key="2">
    <source>
        <dbReference type="ARBA" id="ARBA00022980"/>
    </source>
</evidence>
<evidence type="ECO:0000256" key="6">
    <source>
        <dbReference type="RuleBase" id="RU003660"/>
    </source>
</evidence>
<evidence type="ECO:0000313" key="8">
    <source>
        <dbReference type="Proteomes" id="UP000179069"/>
    </source>
</evidence>
<dbReference type="Gene3D" id="3.30.1370.30">
    <property type="match status" value="1"/>
</dbReference>
<proteinExistence type="inferred from homology"/>
<dbReference type="FunFam" id="3.30.1490.10:FF:000001">
    <property type="entry name" value="30S ribosomal protein S8"/>
    <property type="match status" value="1"/>
</dbReference>
<comment type="function">
    <text evidence="5">One of the primary rRNA binding proteins, it binds directly to 16S rRNA central domain where it helps coordinate assembly of the platform of the 30S subunit.</text>
</comment>
<keyword evidence="5" id="KW-0699">rRNA-binding</keyword>
<keyword evidence="3 5" id="KW-0687">Ribonucleoprotein</keyword>
<comment type="subunit">
    <text evidence="5">Part of the 30S ribosomal subunit. Contacts proteins S5 and S12.</text>
</comment>
<evidence type="ECO:0000256" key="4">
    <source>
        <dbReference type="ARBA" id="ARBA00035258"/>
    </source>
</evidence>
<dbReference type="Gene3D" id="3.30.1490.10">
    <property type="match status" value="1"/>
</dbReference>
<dbReference type="InterPro" id="IPR047863">
    <property type="entry name" value="Ribosomal_uS8_CS"/>
</dbReference>
<comment type="similarity">
    <text evidence="1 5 6">Belongs to the universal ribosomal protein uS8 family.</text>
</comment>
<dbReference type="InterPro" id="IPR000630">
    <property type="entry name" value="Ribosomal_uS8"/>
</dbReference>